<dbReference type="Proteomes" id="UP000595757">
    <property type="component" value="Chromosome"/>
</dbReference>
<evidence type="ECO:0000313" key="5">
    <source>
        <dbReference type="Proteomes" id="UP000595757"/>
    </source>
</evidence>
<accession>A0ABC8CR01</accession>
<dbReference type="InterPro" id="IPR046342">
    <property type="entry name" value="CBS_dom_sf"/>
</dbReference>
<proteinExistence type="predicted"/>
<dbReference type="AlphaFoldDB" id="A0ABC8CR01"/>
<feature type="domain" description="CBS" evidence="1">
    <location>
        <begin position="61"/>
        <end position="101"/>
    </location>
</feature>
<sequence>MLNKRQTEMLKDFGNLRNAIAHGRYYDDEPLASPHPRVVEQLEKLRELLTSPPNALAVLGSSEVVTLEADADIRQALKLIAHNDYSQIPVYSGENYANLLTTNVVARWIAADLADDNHVISVAVGKVLKYAEAGDRAAFLPRTATAQEALDALTELAKDGTHPCALIFTEDGAKNKRPLGIATPTDLAVLVDALEWE</sequence>
<dbReference type="InterPro" id="IPR000644">
    <property type="entry name" value="CBS_dom"/>
</dbReference>
<reference evidence="2 4" key="1">
    <citation type="submission" date="2017-11" db="EMBL/GenBank/DDBJ databases">
        <title>Whole genome sequencing of cultured pathogen.</title>
        <authorList>
            <person name="Hoffmann M."/>
            <person name="Sanchez M."/>
            <person name="Timme R."/>
            <person name="Nudel K."/>
            <person name="Bry L."/>
        </authorList>
    </citation>
    <scope>NUCLEOTIDE SEQUENCE [LARGE SCALE GENOMIC DNA]</scope>
    <source>
        <strain evidence="2 4">216</strain>
    </source>
</reference>
<reference evidence="3 5" key="2">
    <citation type="submission" date="2021-01" db="EMBL/GenBank/DDBJ databases">
        <title>FDA dAtabase for Regulatory Grade micrObial Sequences (FDA-ARGOS): Supporting development and validation of Infectious Disease Dx tests.</title>
        <authorList>
            <person name="Sproer C."/>
            <person name="Gronow S."/>
            <person name="Severitt S."/>
            <person name="Schroder I."/>
            <person name="Tallon L."/>
            <person name="Sadzewicz L."/>
            <person name="Zhao X."/>
            <person name="Boylan J."/>
            <person name="Ott S."/>
            <person name="Bowen H."/>
            <person name="Vavikolanu K."/>
            <person name="Mehta A."/>
            <person name="Aluvathingal J."/>
            <person name="Nadendla S."/>
            <person name="Lowell S."/>
            <person name="Myers T."/>
            <person name="Yan Y."/>
            <person name="Sichtig H."/>
        </authorList>
    </citation>
    <scope>NUCLEOTIDE SEQUENCE [LARGE SCALE GENOMIC DNA]</scope>
    <source>
        <strain evidence="3 5">FDAARGOS_1115</strain>
    </source>
</reference>
<protein>
    <submittedName>
        <fullName evidence="3">CBS domain-containing protein</fullName>
    </submittedName>
</protein>
<evidence type="ECO:0000313" key="4">
    <source>
        <dbReference type="Proteomes" id="UP000231994"/>
    </source>
</evidence>
<dbReference type="EMBL" id="CP068158">
    <property type="protein sequence ID" value="QQU78399.1"/>
    <property type="molecule type" value="Genomic_DNA"/>
</dbReference>
<dbReference type="Gene3D" id="3.10.580.10">
    <property type="entry name" value="CBS-domain"/>
    <property type="match status" value="1"/>
</dbReference>
<dbReference type="Proteomes" id="UP000231994">
    <property type="component" value="Chromosome"/>
</dbReference>
<name>A0ABC8CR01_CORST</name>
<evidence type="ECO:0000259" key="1">
    <source>
        <dbReference type="Pfam" id="PF00571"/>
    </source>
</evidence>
<evidence type="ECO:0000313" key="3">
    <source>
        <dbReference type="EMBL" id="QQU78399.1"/>
    </source>
</evidence>
<organism evidence="2 4">
    <name type="scientific">Corynebacterium striatum</name>
    <dbReference type="NCBI Taxonomy" id="43770"/>
    <lineage>
        <taxon>Bacteria</taxon>
        <taxon>Bacillati</taxon>
        <taxon>Actinomycetota</taxon>
        <taxon>Actinomycetes</taxon>
        <taxon>Mycobacteriales</taxon>
        <taxon>Corynebacteriaceae</taxon>
        <taxon>Corynebacterium</taxon>
    </lineage>
</organism>
<gene>
    <name evidence="2" type="ORF">A9D01_03560</name>
    <name evidence="3" type="ORF">I6I72_13160</name>
</gene>
<dbReference type="EMBL" id="CP024932">
    <property type="protein sequence ID" value="ATZ09800.1"/>
    <property type="molecule type" value="Genomic_DNA"/>
</dbReference>
<dbReference type="Pfam" id="PF00571">
    <property type="entry name" value="CBS"/>
    <property type="match status" value="1"/>
</dbReference>
<dbReference type="RefSeq" id="WP_100619462.1">
    <property type="nucleotide sequence ID" value="NZ_JUSN01000100.1"/>
</dbReference>
<evidence type="ECO:0000313" key="2">
    <source>
        <dbReference type="EMBL" id="ATZ09800.1"/>
    </source>
</evidence>
<keyword evidence="5" id="KW-1185">Reference proteome</keyword>
<dbReference type="SUPFAM" id="SSF54631">
    <property type="entry name" value="CBS-domain pair"/>
    <property type="match status" value="1"/>
</dbReference>